<dbReference type="AlphaFoldDB" id="A0A1W1ZA05"/>
<keyword evidence="4" id="KW-1185">Reference proteome</keyword>
<dbReference type="GO" id="GO:0008081">
    <property type="term" value="F:phosphoric diester hydrolase activity"/>
    <property type="evidence" value="ECO:0007669"/>
    <property type="project" value="InterPro"/>
</dbReference>
<dbReference type="GO" id="GO:0006629">
    <property type="term" value="P:lipid metabolic process"/>
    <property type="evidence" value="ECO:0007669"/>
    <property type="project" value="InterPro"/>
</dbReference>
<sequence>MTIGLFAFFIITVLIPYLNFILQSSIVNKEDKKIIAIAHRGASKLAFENSLTSFQIALKQNIDVIEIDVHLTKDDVVVVSHDYNLKRIAKLDEDIEDLTYEQIKKLNIGDGFVNEKIPTLNEVLKLIDGKKKIMIELKWPRKGIYKNLVSKTLACIVQNEAVEWSIIQSFEKDYLKDVIEKYPQIECHQLVFGLSKILPIYYDNHFRFGQFEPLEGVSSVNIFYMYLNSSFVKKMHSKGIKVMAFTLNDEKKIARAVNFGVDGIISDEANIIKKFYD</sequence>
<dbReference type="PROSITE" id="PS51704">
    <property type="entry name" value="GP_PDE"/>
    <property type="match status" value="1"/>
</dbReference>
<dbReference type="RefSeq" id="WP_159447449.1">
    <property type="nucleotide sequence ID" value="NZ_FWXS01000002.1"/>
</dbReference>
<evidence type="ECO:0000313" key="3">
    <source>
        <dbReference type="EMBL" id="SMC45156.1"/>
    </source>
</evidence>
<accession>A0A1W1ZA05</accession>
<feature type="domain" description="GP-PDE" evidence="2">
    <location>
        <begin position="34"/>
        <end position="276"/>
    </location>
</feature>
<dbReference type="EMBL" id="FWXS01000002">
    <property type="protein sequence ID" value="SMC45156.1"/>
    <property type="molecule type" value="Genomic_DNA"/>
</dbReference>
<dbReference type="Proteomes" id="UP000192393">
    <property type="component" value="Unassembled WGS sequence"/>
</dbReference>
<dbReference type="InterPro" id="IPR017946">
    <property type="entry name" value="PLC-like_Pdiesterase_TIM-brl"/>
</dbReference>
<dbReference type="SUPFAM" id="SSF51695">
    <property type="entry name" value="PLC-like phosphodiesterases"/>
    <property type="match status" value="1"/>
</dbReference>
<organism evidence="3 4">
    <name type="scientific">Moheibacter sediminis</name>
    <dbReference type="NCBI Taxonomy" id="1434700"/>
    <lineage>
        <taxon>Bacteria</taxon>
        <taxon>Pseudomonadati</taxon>
        <taxon>Bacteroidota</taxon>
        <taxon>Flavobacteriia</taxon>
        <taxon>Flavobacteriales</taxon>
        <taxon>Weeksellaceae</taxon>
        <taxon>Moheibacter</taxon>
    </lineage>
</organism>
<evidence type="ECO:0000256" key="1">
    <source>
        <dbReference type="SAM" id="Phobius"/>
    </source>
</evidence>
<feature type="transmembrane region" description="Helical" evidence="1">
    <location>
        <begin position="6"/>
        <end position="22"/>
    </location>
</feature>
<evidence type="ECO:0000313" key="4">
    <source>
        <dbReference type="Proteomes" id="UP000192393"/>
    </source>
</evidence>
<name>A0A1W1ZA05_9FLAO</name>
<reference evidence="3 4" key="1">
    <citation type="submission" date="2017-04" db="EMBL/GenBank/DDBJ databases">
        <authorList>
            <person name="Afonso C.L."/>
            <person name="Miller P.J."/>
            <person name="Scott M.A."/>
            <person name="Spackman E."/>
            <person name="Goraichik I."/>
            <person name="Dimitrov K.M."/>
            <person name="Suarez D.L."/>
            <person name="Swayne D.E."/>
        </authorList>
    </citation>
    <scope>NUCLEOTIDE SEQUENCE [LARGE SCALE GENOMIC DNA]</scope>
    <source>
        <strain evidence="3 4">CGMCC 1.12708</strain>
    </source>
</reference>
<evidence type="ECO:0000259" key="2">
    <source>
        <dbReference type="PROSITE" id="PS51704"/>
    </source>
</evidence>
<protein>
    <submittedName>
        <fullName evidence="3">Glycerophosphoryl diester phosphodiesterase</fullName>
    </submittedName>
</protein>
<dbReference type="Pfam" id="PF03009">
    <property type="entry name" value="GDPD"/>
    <property type="match status" value="1"/>
</dbReference>
<proteinExistence type="predicted"/>
<keyword evidence="1" id="KW-0812">Transmembrane</keyword>
<dbReference type="InterPro" id="IPR030395">
    <property type="entry name" value="GP_PDE_dom"/>
</dbReference>
<keyword evidence="1" id="KW-1133">Transmembrane helix</keyword>
<gene>
    <name evidence="3" type="ORF">SAMN06296427_102286</name>
</gene>
<dbReference type="STRING" id="1434700.SAMN06296427_102286"/>
<dbReference type="PANTHER" id="PTHR46211:SF14">
    <property type="entry name" value="GLYCEROPHOSPHODIESTER PHOSPHODIESTERASE"/>
    <property type="match status" value="1"/>
</dbReference>
<keyword evidence="1" id="KW-0472">Membrane</keyword>
<dbReference type="OrthoDB" id="384721at2"/>
<dbReference type="PANTHER" id="PTHR46211">
    <property type="entry name" value="GLYCEROPHOSPHORYL DIESTER PHOSPHODIESTERASE"/>
    <property type="match status" value="1"/>
</dbReference>
<dbReference type="Gene3D" id="3.20.20.190">
    <property type="entry name" value="Phosphatidylinositol (PI) phosphodiesterase"/>
    <property type="match status" value="1"/>
</dbReference>